<reference evidence="2" key="2">
    <citation type="submission" date="2020-09" db="EMBL/GenBank/DDBJ databases">
        <authorList>
            <person name="Sun Q."/>
            <person name="Kim S."/>
        </authorList>
    </citation>
    <scope>NUCLEOTIDE SEQUENCE</scope>
    <source>
        <strain evidence="2">KCTC 12113</strain>
    </source>
</reference>
<dbReference type="Pfam" id="PF01261">
    <property type="entry name" value="AP_endonuc_2"/>
    <property type="match status" value="1"/>
</dbReference>
<keyword evidence="2" id="KW-0413">Isomerase</keyword>
<protein>
    <submittedName>
        <fullName evidence="2">Sugar phosphate isomerase</fullName>
    </submittedName>
</protein>
<dbReference type="InterPro" id="IPR013022">
    <property type="entry name" value="Xyl_isomerase-like_TIM-brl"/>
</dbReference>
<organism evidence="2 3">
    <name type="scientific">Arenibacter certesii</name>
    <dbReference type="NCBI Taxonomy" id="228955"/>
    <lineage>
        <taxon>Bacteria</taxon>
        <taxon>Pseudomonadati</taxon>
        <taxon>Bacteroidota</taxon>
        <taxon>Flavobacteriia</taxon>
        <taxon>Flavobacteriales</taxon>
        <taxon>Flavobacteriaceae</taxon>
        <taxon>Arenibacter</taxon>
    </lineage>
</organism>
<accession>A0A918ITB9</accession>
<feature type="domain" description="Xylose isomerase-like TIM barrel" evidence="1">
    <location>
        <begin position="58"/>
        <end position="265"/>
    </location>
</feature>
<proteinExistence type="predicted"/>
<evidence type="ECO:0000313" key="3">
    <source>
        <dbReference type="Proteomes" id="UP000634668"/>
    </source>
</evidence>
<dbReference type="AlphaFoldDB" id="A0A918ITB9"/>
<gene>
    <name evidence="2" type="ORF">GCM10007383_15220</name>
</gene>
<reference evidence="2" key="1">
    <citation type="journal article" date="2014" name="Int. J. Syst. Evol. Microbiol.">
        <title>Complete genome sequence of Corynebacterium casei LMG S-19264T (=DSM 44701T), isolated from a smear-ripened cheese.</title>
        <authorList>
            <consortium name="US DOE Joint Genome Institute (JGI-PGF)"/>
            <person name="Walter F."/>
            <person name="Albersmeier A."/>
            <person name="Kalinowski J."/>
            <person name="Ruckert C."/>
        </authorList>
    </citation>
    <scope>NUCLEOTIDE SEQUENCE</scope>
    <source>
        <strain evidence="2">KCTC 12113</strain>
    </source>
</reference>
<sequence>MNRRKFIGKTGVLGVAAMLPLSSFSLITAPKFKMGYQLFSIRDEMAKDPKSTLGYLKGLGYVDFEIYGFDAENGSYYGYSSSDFKHLLDDLGLTVSSGHYNFSPYLDKSEDELKRFVDQCIVGAQTLKSDYITLPWLSPEQRTIDHYKLISKKMNTIGEQIKDAGLGFAYHNHGYEFEDQNGGNGFDIIINETDPALVKLQLDMYWVIRSSNHSPKELIRKQPKRYTMWHIKDMHKISRDYTELGNGSINYQEILPDPKESGLEHYYIEQGGNFTDNSIKSAATSAQYFKKNLQRYL</sequence>
<evidence type="ECO:0000313" key="2">
    <source>
        <dbReference type="EMBL" id="GGW30957.1"/>
    </source>
</evidence>
<dbReference type="InterPro" id="IPR050312">
    <property type="entry name" value="IolE/XylAMocC-like"/>
</dbReference>
<dbReference type="InterPro" id="IPR036237">
    <property type="entry name" value="Xyl_isomerase-like_sf"/>
</dbReference>
<keyword evidence="3" id="KW-1185">Reference proteome</keyword>
<dbReference type="EMBL" id="BMWP01000008">
    <property type="protein sequence ID" value="GGW30957.1"/>
    <property type="molecule type" value="Genomic_DNA"/>
</dbReference>
<dbReference type="RefSeq" id="WP_026812767.1">
    <property type="nucleotide sequence ID" value="NZ_BMWP01000008.1"/>
</dbReference>
<dbReference type="PANTHER" id="PTHR12110:SF41">
    <property type="entry name" value="INOSOSE DEHYDRATASE"/>
    <property type="match status" value="1"/>
</dbReference>
<dbReference type="GO" id="GO:0016853">
    <property type="term" value="F:isomerase activity"/>
    <property type="evidence" value="ECO:0007669"/>
    <property type="project" value="UniProtKB-KW"/>
</dbReference>
<dbReference type="PANTHER" id="PTHR12110">
    <property type="entry name" value="HYDROXYPYRUVATE ISOMERASE"/>
    <property type="match status" value="1"/>
</dbReference>
<name>A0A918ITB9_9FLAO</name>
<dbReference type="SUPFAM" id="SSF51658">
    <property type="entry name" value="Xylose isomerase-like"/>
    <property type="match status" value="1"/>
</dbReference>
<comment type="caution">
    <text evidence="2">The sequence shown here is derived from an EMBL/GenBank/DDBJ whole genome shotgun (WGS) entry which is preliminary data.</text>
</comment>
<dbReference type="Gene3D" id="3.20.20.150">
    <property type="entry name" value="Divalent-metal-dependent TIM barrel enzymes"/>
    <property type="match status" value="1"/>
</dbReference>
<evidence type="ECO:0000259" key="1">
    <source>
        <dbReference type="Pfam" id="PF01261"/>
    </source>
</evidence>
<dbReference type="Proteomes" id="UP000634668">
    <property type="component" value="Unassembled WGS sequence"/>
</dbReference>